<sequence length="291" mass="32097">MDHLGDGFGAPKGGIELADNEIAEVLRVLVGSDERVQRLELPQRCLWIKRQGVKMLPRFVSFQGLAARLLSVPHLRPSPQLSPEAMQTREISRMRAFAAAGFAVPAIAYQSKTAMVMEDVGQTLASRLRDLRVADPEAHDAFLVQAAEALGRVHAAGLSHGRPHVRDFFLRDGEVGFMDFEEDPASVMPLEMAQARDIFLYFLVVTTASIRPDETCPAALEAWSRHVSEAAHRELHALTTLAGRILPLVRLIGRVHMGSDLRRFIMATEFLMKAPLDRTESSNTAKAGQDG</sequence>
<proteinExistence type="predicted"/>
<dbReference type="SUPFAM" id="SSF56112">
    <property type="entry name" value="Protein kinase-like (PK-like)"/>
    <property type="match status" value="1"/>
</dbReference>
<name>A0ABY2R2D7_9HYPH</name>
<dbReference type="EMBL" id="STGT01000001">
    <property type="protein sequence ID" value="THV17344.1"/>
    <property type="molecule type" value="Genomic_DNA"/>
</dbReference>
<accession>A0ABY2R2D7</accession>
<protein>
    <submittedName>
        <fullName evidence="1">Serine/threonine protein phosphatase</fullName>
    </submittedName>
</protein>
<comment type="caution">
    <text evidence="1">The sequence shown here is derived from an EMBL/GenBank/DDBJ whole genome shotgun (WGS) entry which is preliminary data.</text>
</comment>
<keyword evidence="2" id="KW-1185">Reference proteome</keyword>
<evidence type="ECO:0000313" key="1">
    <source>
        <dbReference type="EMBL" id="THV17344.1"/>
    </source>
</evidence>
<gene>
    <name evidence="1" type="ORF">E9677_04995</name>
</gene>
<reference evidence="1 2" key="1">
    <citation type="submission" date="2019-04" db="EMBL/GenBank/DDBJ databases">
        <title>Genome sequence of strain 7209-2.</title>
        <authorList>
            <person name="Gao J."/>
            <person name="Sun J."/>
        </authorList>
    </citation>
    <scope>NUCLEOTIDE SEQUENCE [LARGE SCALE GENOMIC DNA]</scope>
    <source>
        <strain evidence="1 2">7209-2</strain>
    </source>
</reference>
<dbReference type="Proteomes" id="UP000309667">
    <property type="component" value="Unassembled WGS sequence"/>
</dbReference>
<evidence type="ECO:0000313" key="2">
    <source>
        <dbReference type="Proteomes" id="UP000309667"/>
    </source>
</evidence>
<dbReference type="InterPro" id="IPR011009">
    <property type="entry name" value="Kinase-like_dom_sf"/>
</dbReference>
<organism evidence="1 2">
    <name type="scientific">Rhizobium rhizophilum</name>
    <dbReference type="NCBI Taxonomy" id="1850373"/>
    <lineage>
        <taxon>Bacteria</taxon>
        <taxon>Pseudomonadati</taxon>
        <taxon>Pseudomonadota</taxon>
        <taxon>Alphaproteobacteria</taxon>
        <taxon>Hyphomicrobiales</taxon>
        <taxon>Rhizobiaceae</taxon>
        <taxon>Rhizobium/Agrobacterium group</taxon>
        <taxon>Rhizobium</taxon>
    </lineage>
</organism>
<dbReference type="Pfam" id="PF06293">
    <property type="entry name" value="Kdo"/>
    <property type="match status" value="1"/>
</dbReference>